<gene>
    <name evidence="1" type="ORF">PWJ79_11595</name>
</gene>
<dbReference type="EMBL" id="CP118390">
    <property type="protein sequence ID" value="WDU90095.1"/>
    <property type="molecule type" value="Genomic_DNA"/>
</dbReference>
<evidence type="ECO:0000313" key="2">
    <source>
        <dbReference type="Proteomes" id="UP001223683"/>
    </source>
</evidence>
<organism evidence="1 2">
    <name type="scientific">Edwardsiella piscicida</name>
    <dbReference type="NCBI Taxonomy" id="1263550"/>
    <lineage>
        <taxon>Bacteria</taxon>
        <taxon>Pseudomonadati</taxon>
        <taxon>Pseudomonadota</taxon>
        <taxon>Gammaproteobacteria</taxon>
        <taxon>Enterobacterales</taxon>
        <taxon>Hafniaceae</taxon>
        <taxon>Edwardsiella</taxon>
    </lineage>
</organism>
<reference evidence="1" key="1">
    <citation type="submission" date="2022-10" db="EMBL/GenBank/DDBJ databases">
        <title>Complete genome of Ep21-8.</title>
        <authorList>
            <person name="Kang Y.-R."/>
            <person name="Kim D.-H."/>
        </authorList>
    </citation>
    <scope>NUCLEOTIDE SEQUENCE</scope>
    <source>
        <strain evidence="1">Ep21-8</strain>
    </source>
</reference>
<evidence type="ECO:0000313" key="1">
    <source>
        <dbReference type="EMBL" id="WDU90095.1"/>
    </source>
</evidence>
<dbReference type="SMR" id="A0AAQ3H3R2"/>
<dbReference type="GeneID" id="72529213"/>
<evidence type="ECO:0008006" key="3">
    <source>
        <dbReference type="Google" id="ProtNLM"/>
    </source>
</evidence>
<dbReference type="Proteomes" id="UP001223683">
    <property type="component" value="Chromosome"/>
</dbReference>
<dbReference type="RefSeq" id="WP_226079094.1">
    <property type="nucleotide sequence ID" value="NC_013508.1"/>
</dbReference>
<sequence>MLTLNSELEWSDVGSICTDQKAKTYVSDAFNIAYGQPTKELLPAGTALYKFNGFSSLARSPITDDSPLSPWWSPVQPFRYDGGLRQRMLIAKQNGVSMREWGRLTSVIKENWSSLDFLLEIVLKIPVYAWFGGFKGMSRIDNGMTSKRNITLEQKGRSSMLPGGATQFYIPNLTVGHISSHQFSILK</sequence>
<dbReference type="AlphaFoldDB" id="A0AAQ3H3R2"/>
<protein>
    <recommendedName>
        <fullName evidence="3">EvpP</fullName>
    </recommendedName>
</protein>
<name>A0AAQ3H3R2_EDWPI</name>
<proteinExistence type="predicted"/>
<accession>A0AAQ3H3R2</accession>